<reference evidence="8 9" key="5">
    <citation type="journal article" date="2010" name="Appl. Environ. Microbiol.">
        <title>phrR-like gene praR of Azorhizobium caulinodans ORS571 is essential for symbiosis with Sesbania rostrata and is involved in expression of reb genes.</title>
        <authorList>
            <person name="Akiba N."/>
            <person name="Aono T."/>
            <person name="Toyazaki H."/>
            <person name="Sato S."/>
            <person name="Oyaizu H."/>
        </authorList>
    </citation>
    <scope>NUCLEOTIDE SEQUENCE [LARGE SCALE GENOMIC DNA]</scope>
    <source>
        <strain evidence="9">ATCC 43989 / DSM 5975 / JCM 20966 / LMG 6465 / NBRC 14845 / NCIMB 13405 / ORS 571</strain>
    </source>
</reference>
<reference evidence="8 9" key="4">
    <citation type="journal article" date="2009" name="Appl. Environ. Microbiol.">
        <title>Comparative genome-wide transcriptional profiling of Azorhizobium caulinodans ORS571 grown under free-living and symbiotic conditions.</title>
        <authorList>
            <person name="Tsukada S."/>
            <person name="Aono T."/>
            <person name="Akiba N."/>
            <person name="Lee KB."/>
            <person name="Liu CT."/>
            <person name="Toyazaki H."/>
            <person name="Oyaizu H."/>
        </authorList>
    </citation>
    <scope>NUCLEOTIDE SEQUENCE [LARGE SCALE GENOMIC DNA]</scope>
    <source>
        <strain evidence="9">ATCC 43989 / DSM 5975 / JCM 20966 / LMG 6465 / NBRC 14845 / NCIMB 13405 / ORS 571</strain>
    </source>
</reference>
<evidence type="ECO:0000256" key="2">
    <source>
        <dbReference type="ARBA" id="ARBA00022670"/>
    </source>
</evidence>
<evidence type="ECO:0000313" key="9">
    <source>
        <dbReference type="Proteomes" id="UP000000270"/>
    </source>
</evidence>
<comment type="cofactor">
    <cofactor evidence="1">
        <name>Zn(2+)</name>
        <dbReference type="ChEBI" id="CHEBI:29105"/>
    </cofactor>
</comment>
<dbReference type="eggNOG" id="COG4784">
    <property type="taxonomic scope" value="Bacteria"/>
</dbReference>
<reference evidence="8 9" key="1">
    <citation type="journal article" date="2007" name="Appl. Environ. Microbiol.">
        <title>Rhizobial factors required for stem nodule maturation and maintenance in Sesbania rostrata-Azorhizobium caulinodans ORS571 symbiosis.</title>
        <authorList>
            <person name="Suzuki S."/>
            <person name="Aono T."/>
            <person name="Lee KB."/>
            <person name="Suzuki T."/>
            <person name="Liu CT."/>
            <person name="Miwa H."/>
            <person name="Wakao S."/>
            <person name="Iki T."/>
            <person name="Oyaizu H."/>
        </authorList>
    </citation>
    <scope>NUCLEOTIDE SEQUENCE [LARGE SCALE GENOMIC DNA]</scope>
    <source>
        <strain evidence="9">ATCC 43989 / DSM 5975 / JCM 20966 / LMG 6465 / NBRC 14845 / NCIMB 13405 / ORS 571</strain>
    </source>
</reference>
<keyword evidence="6" id="KW-0482">Metalloprotease</keyword>
<evidence type="ECO:0000256" key="3">
    <source>
        <dbReference type="ARBA" id="ARBA00022723"/>
    </source>
</evidence>
<evidence type="ECO:0000256" key="6">
    <source>
        <dbReference type="ARBA" id="ARBA00023049"/>
    </source>
</evidence>
<reference evidence="8 9" key="3">
    <citation type="journal article" date="2008" name="BMC Genomics">
        <title>The genome of the versatile nitrogen fixer Azorhizobium caulinodans ORS571.</title>
        <authorList>
            <person name="Lee KB."/>
            <person name="Backer P.D."/>
            <person name="Aono T."/>
            <person name="Liu CT."/>
            <person name="Suzuki S."/>
            <person name="Suzuki T."/>
            <person name="Kaneko T."/>
            <person name="Yamada M."/>
            <person name="Tabata S."/>
            <person name="Kupfer D.M."/>
            <person name="Najar F.Z."/>
            <person name="Wiley G.B."/>
            <person name="Roe B."/>
            <person name="Binnewies T.T."/>
            <person name="Ussery D.W."/>
            <person name="D'Haeze W."/>
            <person name="Herder J.D."/>
            <person name="Gevers D."/>
            <person name="Vereecke D."/>
            <person name="Holsters M."/>
            <person name="Oyaizu H."/>
        </authorList>
    </citation>
    <scope>NUCLEOTIDE SEQUENCE [LARGE SCALE GENOMIC DNA]</scope>
    <source>
        <strain evidence="9">ATCC 43989 / DSM 5975 / JCM 20966 / LMG 6465 / NBRC 14845 / NCIMB 13405 / ORS 571</strain>
    </source>
</reference>
<dbReference type="EMBL" id="AP009384">
    <property type="protein sequence ID" value="BAF89718.1"/>
    <property type="molecule type" value="Genomic_DNA"/>
</dbReference>
<dbReference type="GO" id="GO:0004222">
    <property type="term" value="F:metalloendopeptidase activity"/>
    <property type="evidence" value="ECO:0007669"/>
    <property type="project" value="InterPro"/>
</dbReference>
<evidence type="ECO:0000256" key="1">
    <source>
        <dbReference type="ARBA" id="ARBA00001947"/>
    </source>
</evidence>
<dbReference type="KEGG" id="azc:AZC_3720"/>
<dbReference type="GO" id="GO:0046872">
    <property type="term" value="F:metal ion binding"/>
    <property type="evidence" value="ECO:0007669"/>
    <property type="project" value="UniProtKB-KW"/>
</dbReference>
<keyword evidence="2" id="KW-0645">Protease</keyword>
<organism evidence="8 9">
    <name type="scientific">Azorhizobium caulinodans (strain ATCC 43989 / DSM 5975 / JCM 20966 / LMG 6465 / NBRC 14845 / NCIMB 13405 / ORS 571)</name>
    <dbReference type="NCBI Taxonomy" id="438753"/>
    <lineage>
        <taxon>Bacteria</taxon>
        <taxon>Pseudomonadati</taxon>
        <taxon>Pseudomonadota</taxon>
        <taxon>Alphaproteobacteria</taxon>
        <taxon>Hyphomicrobiales</taxon>
        <taxon>Xanthobacteraceae</taxon>
        <taxon>Azorhizobium</taxon>
    </lineage>
</organism>
<dbReference type="InterPro" id="IPR051156">
    <property type="entry name" value="Mito/Outer_Membr_Metalloprot"/>
</dbReference>
<evidence type="ECO:0000256" key="4">
    <source>
        <dbReference type="ARBA" id="ARBA00022801"/>
    </source>
</evidence>
<keyword evidence="9" id="KW-1185">Reference proteome</keyword>
<sequence length="505" mass="54116">MTSATAREKGRGLVRARVARAGRSTCAMLTLVGLLTGCAGVDLDRSTVPLTQSKLSAADTADMSPAQRREHERLVASYGGAYDDPELKALIQQVVERLVAASERPDLKYRVTVLNSPAINAFALPDGSLYVTRGLLALANDTSEMSSVLAHEMAHVIARHASIREDQVKQAVLVSRVISDVVADQNMGALAMQKSRQTLATFSRGQELEADAIGVGIAARAGFDPYGASRFLTDMGKQASLRTSAFGGASSTTPDMDFLATHPATPDRISIAIANAREYAAPGAGERDKAAYLAAIDGMVYGDDPKEGYVRGRNFFHPKLGFTFTAPEGFSLENTSQAVLGATANGSEALRLDAVRVSGDQSLGQYLASGWIDGVEINSVESLSVNGFTAATAVARGDQWSFRMFAIRFGSDVYRLIFAARNLTPELDKQFRAAASTFRRVASDEAQSVKPLRIRIVTVGIGDTVEKMAGRMQVADHPMERFLILNGLDRDAKLAYGSKVKIVVE</sequence>
<dbReference type="PANTHER" id="PTHR22726">
    <property type="entry name" value="METALLOENDOPEPTIDASE OMA1"/>
    <property type="match status" value="1"/>
</dbReference>
<dbReference type="GO" id="GO:0016020">
    <property type="term" value="C:membrane"/>
    <property type="evidence" value="ECO:0007669"/>
    <property type="project" value="TreeGrafter"/>
</dbReference>
<keyword evidence="4" id="KW-0378">Hydrolase</keyword>
<keyword evidence="3" id="KW-0479">Metal-binding</keyword>
<accession>A8IN94</accession>
<dbReference type="PANTHER" id="PTHR22726:SF1">
    <property type="entry name" value="METALLOENDOPEPTIDASE OMA1, MITOCHONDRIAL"/>
    <property type="match status" value="1"/>
</dbReference>
<dbReference type="Gene3D" id="3.30.2010.10">
    <property type="entry name" value="Metalloproteases ('zincins'), catalytic domain"/>
    <property type="match status" value="1"/>
</dbReference>
<reference evidence="8 9" key="6">
    <citation type="journal article" date="2011" name="Appl. Environ. Microbiol.">
        <title>Involvement of the azorhizobial chromosome partition gene (parA) in the onset of bacteroid differentiation during Sesbania rostrata stem nodule development.</title>
        <authorList>
            <person name="Liu CT."/>
            <person name="Lee KB."/>
            <person name="Wang YS."/>
            <person name="Peng MH."/>
            <person name="Lee KT."/>
            <person name="Suzuki S."/>
            <person name="Suzuki T."/>
            <person name="Oyaizu H."/>
        </authorList>
    </citation>
    <scope>NUCLEOTIDE SEQUENCE [LARGE SCALE GENOMIC DNA]</scope>
    <source>
        <strain evidence="9">ATCC 43989 / DSM 5975 / JCM 20966 / LMG 6465 / NBRC 14845 / NCIMB 13405 / ORS 571</strain>
    </source>
</reference>
<keyword evidence="5" id="KW-0862">Zinc</keyword>
<dbReference type="InterPro" id="IPR001915">
    <property type="entry name" value="Peptidase_M48"/>
</dbReference>
<gene>
    <name evidence="8" type="ordered locus">AZC_3720</name>
</gene>
<dbReference type="Proteomes" id="UP000000270">
    <property type="component" value="Chromosome"/>
</dbReference>
<dbReference type="Pfam" id="PF01435">
    <property type="entry name" value="Peptidase_M48"/>
    <property type="match status" value="1"/>
</dbReference>
<evidence type="ECO:0000313" key="8">
    <source>
        <dbReference type="EMBL" id="BAF89718.1"/>
    </source>
</evidence>
<proteinExistence type="predicted"/>
<dbReference type="HOGENOM" id="CLU_029002_5_1_5"/>
<dbReference type="GO" id="GO:0051603">
    <property type="term" value="P:proteolysis involved in protein catabolic process"/>
    <property type="evidence" value="ECO:0007669"/>
    <property type="project" value="TreeGrafter"/>
</dbReference>
<dbReference type="CDD" id="cd07324">
    <property type="entry name" value="M48C_Oma1-like"/>
    <property type="match status" value="1"/>
</dbReference>
<evidence type="ECO:0000259" key="7">
    <source>
        <dbReference type="Pfam" id="PF01435"/>
    </source>
</evidence>
<dbReference type="STRING" id="438753.AZC_3720"/>
<protein>
    <submittedName>
        <fullName evidence="8">Putative peptidase M48 protein</fullName>
    </submittedName>
</protein>
<evidence type="ECO:0000256" key="5">
    <source>
        <dbReference type="ARBA" id="ARBA00022833"/>
    </source>
</evidence>
<name>A8IN94_AZOC5</name>
<feature type="domain" description="Peptidase M48" evidence="7">
    <location>
        <begin position="89"/>
        <end position="270"/>
    </location>
</feature>
<dbReference type="AlphaFoldDB" id="A8IN94"/>
<reference evidence="9" key="2">
    <citation type="submission" date="2007-04" db="EMBL/GenBank/DDBJ databases">
        <title>Complete genome sequence of the nitrogen-fixing bacterium Azorhizobium caulinodans ORS571.</title>
        <authorList>
            <person name="Lee K.B."/>
            <person name="Backer P.D."/>
            <person name="Aono T."/>
            <person name="Liu C.T."/>
            <person name="Suzuki S."/>
            <person name="Suzuki T."/>
            <person name="Kaneko T."/>
            <person name="Yamada M."/>
            <person name="Tabata S."/>
            <person name="Kupfer D.M."/>
            <person name="Najar F.Z."/>
            <person name="Wiley G.B."/>
            <person name="Roe B."/>
            <person name="Binnewies T."/>
            <person name="Ussery D."/>
            <person name="Vereecke D."/>
            <person name="Gevers D."/>
            <person name="Holsters M."/>
            <person name="Oyaizu H."/>
        </authorList>
    </citation>
    <scope>NUCLEOTIDE SEQUENCE [LARGE SCALE GENOMIC DNA]</scope>
    <source>
        <strain evidence="9">ATCC 43989 / DSM 5975 / JCM 20966 / LMG 6465 / NBRC 14845 / NCIMB 13405 / ORS 571</strain>
    </source>
</reference>